<keyword evidence="3" id="KW-0677">Repeat</keyword>
<proteinExistence type="predicted"/>
<comment type="activity regulation">
    <text evidence="3">GAP activity stimulated by phosphatidylinositol 4,5-bisphosphate (PIP2) and phosphatidic acid.</text>
</comment>
<keyword evidence="2 3" id="KW-0862">Zinc</keyword>
<dbReference type="PaxDb" id="8022-A0A060WUB0"/>
<gene>
    <name evidence="5" type="ORF">GSONMT00062201001</name>
</gene>
<dbReference type="EMBL" id="FR904728">
    <property type="protein sequence ID" value="CDQ70627.1"/>
    <property type="molecule type" value="Genomic_DNA"/>
</dbReference>
<evidence type="ECO:0000259" key="4">
    <source>
        <dbReference type="PROSITE" id="PS50003"/>
    </source>
</evidence>
<dbReference type="Proteomes" id="UP000193380">
    <property type="component" value="Unassembled WGS sequence"/>
</dbReference>
<dbReference type="SMART" id="SM00233">
    <property type="entry name" value="PH"/>
    <property type="match status" value="1"/>
</dbReference>
<dbReference type="PROSITE" id="PS50003">
    <property type="entry name" value="PH_DOMAIN"/>
    <property type="match status" value="1"/>
</dbReference>
<evidence type="ECO:0000313" key="6">
    <source>
        <dbReference type="Proteomes" id="UP000193380"/>
    </source>
</evidence>
<evidence type="ECO:0000256" key="3">
    <source>
        <dbReference type="RuleBase" id="RU369028"/>
    </source>
</evidence>
<reference evidence="5" key="2">
    <citation type="submission" date="2014-03" db="EMBL/GenBank/DDBJ databases">
        <authorList>
            <person name="Genoscope - CEA"/>
        </authorList>
    </citation>
    <scope>NUCLEOTIDE SEQUENCE</scope>
</reference>
<reference evidence="5" key="1">
    <citation type="journal article" date="2014" name="Nat. Commun.">
        <title>The rainbow trout genome provides novel insights into evolution after whole-genome duplication in vertebrates.</title>
        <authorList>
            <person name="Berthelot C."/>
            <person name="Brunet F."/>
            <person name="Chalopin D."/>
            <person name="Juanchich A."/>
            <person name="Bernard M."/>
            <person name="Noel B."/>
            <person name="Bento P."/>
            <person name="Da Silva C."/>
            <person name="Labadie K."/>
            <person name="Alberti A."/>
            <person name="Aury J.M."/>
            <person name="Louis A."/>
            <person name="Dehais P."/>
            <person name="Bardou P."/>
            <person name="Montfort J."/>
            <person name="Klopp C."/>
            <person name="Cabau C."/>
            <person name="Gaspin C."/>
            <person name="Thorgaard G.H."/>
            <person name="Boussaha M."/>
            <person name="Quillet E."/>
            <person name="Guyomard R."/>
            <person name="Galiana D."/>
            <person name="Bobe J."/>
            <person name="Volff J.N."/>
            <person name="Genet C."/>
            <person name="Wincker P."/>
            <person name="Jaillon O."/>
            <person name="Roest Crollius H."/>
            <person name="Guiguen Y."/>
        </authorList>
    </citation>
    <scope>NUCLEOTIDE SEQUENCE [LARGE SCALE GENOMIC DNA]</scope>
</reference>
<evidence type="ECO:0000313" key="5">
    <source>
        <dbReference type="EMBL" id="CDQ70627.1"/>
    </source>
</evidence>
<keyword evidence="3" id="KW-0863">Zinc-finger</keyword>
<keyword evidence="3" id="KW-0343">GTPase activation</keyword>
<comment type="domain">
    <text evidence="3">PH domain binds phospholipids including phosphatidic acid, phosphatidylinositol 3-phosphate, phosphatidylinositol 3,5-bisphosphate (PIP2) and phosphatidylinositol 3,4,5-trisphosphate (PIP3). May mediate protein binding to PIP2 or PIP3 containing membranes.</text>
</comment>
<dbReference type="GO" id="GO:0008270">
    <property type="term" value="F:zinc ion binding"/>
    <property type="evidence" value="ECO:0007669"/>
    <property type="project" value="UniProtKB-KW"/>
</dbReference>
<sequence length="173" mass="19846">MKGSERGVKEGILLKQTSSFQRWKRRYFKLRGRTLYYAKDSKSLIFDEVDLSDASVAETSTKNINNSFTVITPFRKLMLCAESRKEMEDWIGALKSVQKWETYEVNTTHLLICSSMTDQKHLANTHTTFCHVCREALSRLTSHRLSCECVNSKPISDVRCAPPTPVNGPRWPP</sequence>
<keyword evidence="3" id="KW-0040">ANK repeat</keyword>
<dbReference type="SUPFAM" id="SSF50729">
    <property type="entry name" value="PH domain-like"/>
    <property type="match status" value="1"/>
</dbReference>
<comment type="function">
    <text evidence="3">GTPase-activating protein for the ADP ribosylation factor family.</text>
</comment>
<accession>A0A060WUB0</accession>
<dbReference type="AlphaFoldDB" id="A0A060WUB0"/>
<dbReference type="InterPro" id="IPR001849">
    <property type="entry name" value="PH_domain"/>
</dbReference>
<dbReference type="FunFam" id="2.30.29.30:FF:000060">
    <property type="entry name" value="Diacylglycerol kinase"/>
    <property type="match status" value="1"/>
</dbReference>
<evidence type="ECO:0000256" key="1">
    <source>
        <dbReference type="ARBA" id="ARBA00022723"/>
    </source>
</evidence>
<dbReference type="GO" id="GO:0010008">
    <property type="term" value="C:endosome membrane"/>
    <property type="evidence" value="ECO:0007669"/>
    <property type="project" value="UniProtKB-SubCell"/>
</dbReference>
<keyword evidence="3" id="KW-0967">Endosome</keyword>
<comment type="domain">
    <text evidence="3">The BAR domain mediates homodimerization, it can neither bind membrane nor impart curvature, but instead requires the neighboring PH domain to achieve these functions.</text>
</comment>
<dbReference type="PANTHER" id="PTHR23180">
    <property type="entry name" value="CENTAURIN/ARF"/>
    <property type="match status" value="1"/>
</dbReference>
<dbReference type="PANTHER" id="PTHR23180:SF160">
    <property type="entry name" value="ADP-RIBOSYLATION FACTOR GTPASE-ACTIVATING PROTEIN EFFECTOR PROTEIN 1"/>
    <property type="match status" value="1"/>
</dbReference>
<feature type="domain" description="PH" evidence="4">
    <location>
        <begin position="6"/>
        <end position="99"/>
    </location>
</feature>
<protein>
    <recommendedName>
        <fullName evidence="3">Arf-GAP with coiled-coil, ANK repeat and PH domain-containing protein</fullName>
        <shortName evidence="3">Cnt-b</shortName>
    </recommendedName>
    <alternativeName>
        <fullName evidence="3">Centaurin-beta</fullName>
    </alternativeName>
</protein>
<dbReference type="CDD" id="cd13274">
    <property type="entry name" value="PH_DGK_type2"/>
    <property type="match status" value="1"/>
</dbReference>
<dbReference type="Gene3D" id="2.30.29.30">
    <property type="entry name" value="Pleckstrin-homology domain (PH domain)/Phosphotyrosine-binding domain (PTB)"/>
    <property type="match status" value="1"/>
</dbReference>
<dbReference type="Pfam" id="PF00169">
    <property type="entry name" value="PH"/>
    <property type="match status" value="1"/>
</dbReference>
<keyword evidence="1 3" id="KW-0479">Metal-binding</keyword>
<dbReference type="InterPro" id="IPR011993">
    <property type="entry name" value="PH-like_dom_sf"/>
</dbReference>
<name>A0A060WUB0_ONCMY</name>
<dbReference type="GO" id="GO:0005096">
    <property type="term" value="F:GTPase activator activity"/>
    <property type="evidence" value="ECO:0007669"/>
    <property type="project" value="UniProtKB-KW"/>
</dbReference>
<organism evidence="5 6">
    <name type="scientific">Oncorhynchus mykiss</name>
    <name type="common">Rainbow trout</name>
    <name type="synonym">Salmo gairdneri</name>
    <dbReference type="NCBI Taxonomy" id="8022"/>
    <lineage>
        <taxon>Eukaryota</taxon>
        <taxon>Metazoa</taxon>
        <taxon>Chordata</taxon>
        <taxon>Craniata</taxon>
        <taxon>Vertebrata</taxon>
        <taxon>Euteleostomi</taxon>
        <taxon>Actinopterygii</taxon>
        <taxon>Neopterygii</taxon>
        <taxon>Teleostei</taxon>
        <taxon>Protacanthopterygii</taxon>
        <taxon>Salmoniformes</taxon>
        <taxon>Salmonidae</taxon>
        <taxon>Salmoninae</taxon>
        <taxon>Oncorhynchus</taxon>
    </lineage>
</organism>
<comment type="subcellular location">
    <subcellularLocation>
        <location evidence="3">Endosome membrane</location>
        <topology evidence="3">Peripheral membrane protein</topology>
    </subcellularLocation>
</comment>
<dbReference type="STRING" id="8022.A0A060WUB0"/>
<dbReference type="InterPro" id="IPR045258">
    <property type="entry name" value="ACAP1/2/3-like"/>
</dbReference>
<evidence type="ECO:0000256" key="2">
    <source>
        <dbReference type="ARBA" id="ARBA00022833"/>
    </source>
</evidence>